<protein>
    <recommendedName>
        <fullName evidence="3">SnoaL-like domain-containing protein</fullName>
    </recommendedName>
</protein>
<dbReference type="STRING" id="134601.AFA91_12110"/>
<evidence type="ECO:0008006" key="3">
    <source>
        <dbReference type="Google" id="ProtNLM"/>
    </source>
</evidence>
<dbReference type="OrthoDB" id="4475408at2"/>
<name>A0A0K0X529_MYCGD</name>
<proteinExistence type="predicted"/>
<dbReference type="Gene3D" id="3.10.450.50">
    <property type="match status" value="1"/>
</dbReference>
<sequence>MPGSEDDTEAVLRGVLDQWKAGIDAHDPARVAAVFADDAIFQGLRPYSVGPQGVQDYYAAQPLGMTVDYRISETRRPAPEVVLGYVAAEFSYVDRDPVHLNLGVLVVGAQGRWRIGFYEASPASSAPG</sequence>
<dbReference type="EMBL" id="CP012150">
    <property type="protein sequence ID" value="AKS32494.1"/>
    <property type="molecule type" value="Genomic_DNA"/>
</dbReference>
<dbReference type="SUPFAM" id="SSF54427">
    <property type="entry name" value="NTF2-like"/>
    <property type="match status" value="1"/>
</dbReference>
<evidence type="ECO:0000313" key="2">
    <source>
        <dbReference type="Proteomes" id="UP000062255"/>
    </source>
</evidence>
<gene>
    <name evidence="1" type="ORF">AFA91_12110</name>
</gene>
<dbReference type="InterPro" id="IPR032710">
    <property type="entry name" value="NTF2-like_dom_sf"/>
</dbReference>
<organism evidence="1 2">
    <name type="scientific">Mycolicibacterium goodii</name>
    <name type="common">Mycobacterium goodii</name>
    <dbReference type="NCBI Taxonomy" id="134601"/>
    <lineage>
        <taxon>Bacteria</taxon>
        <taxon>Bacillati</taxon>
        <taxon>Actinomycetota</taxon>
        <taxon>Actinomycetes</taxon>
        <taxon>Mycobacteriales</taxon>
        <taxon>Mycobacteriaceae</taxon>
        <taxon>Mycolicibacterium</taxon>
    </lineage>
</organism>
<evidence type="ECO:0000313" key="1">
    <source>
        <dbReference type="EMBL" id="AKS32494.1"/>
    </source>
</evidence>
<dbReference type="RefSeq" id="WP_049744919.1">
    <property type="nucleotide sequence ID" value="NZ_CP012150.1"/>
</dbReference>
<dbReference type="AlphaFoldDB" id="A0A0K0X529"/>
<reference evidence="1 2" key="1">
    <citation type="submission" date="2015-07" db="EMBL/GenBank/DDBJ databases">
        <title>Complete genome sequence of Mycobacterium goodii X7B, a facultative thermophilic biodesulfurizing bacterium.</title>
        <authorList>
            <person name="Yu B."/>
            <person name="Li F."/>
            <person name="Xu P."/>
        </authorList>
    </citation>
    <scope>NUCLEOTIDE SEQUENCE [LARGE SCALE GENOMIC DNA]</scope>
    <source>
        <strain evidence="1 2">X7B</strain>
    </source>
</reference>
<dbReference type="Proteomes" id="UP000062255">
    <property type="component" value="Chromosome"/>
</dbReference>
<dbReference type="PATRIC" id="fig|134601.6.peg.2519"/>
<dbReference type="KEGG" id="mgo:AFA91_12110"/>
<accession>A0A0K0X529</accession>